<keyword evidence="5" id="KW-0735">Signal-anchor</keyword>
<protein>
    <recommendedName>
        <fullName evidence="14">Sulfotransferase domain-containing protein</fullName>
    </recommendedName>
</protein>
<comment type="subcellular location">
    <subcellularLocation>
        <location evidence="1">Golgi apparatus membrane</location>
        <topology evidence="1">Single-pass type II membrane protein</topology>
    </subcellularLocation>
</comment>
<dbReference type="EMBL" id="PZQS01000011">
    <property type="protein sequence ID" value="PVD21636.1"/>
    <property type="molecule type" value="Genomic_DNA"/>
</dbReference>
<evidence type="ECO:0000256" key="6">
    <source>
        <dbReference type="ARBA" id="ARBA00022989"/>
    </source>
</evidence>
<dbReference type="SUPFAM" id="SSF52540">
    <property type="entry name" value="P-loop containing nucleoside triphosphate hydrolases"/>
    <property type="match status" value="1"/>
</dbReference>
<proteinExistence type="inferred from homology"/>
<keyword evidence="6" id="KW-1133">Transmembrane helix</keyword>
<keyword evidence="8" id="KW-0472">Membrane</keyword>
<evidence type="ECO:0000256" key="1">
    <source>
        <dbReference type="ARBA" id="ARBA00004323"/>
    </source>
</evidence>
<evidence type="ECO:0000256" key="7">
    <source>
        <dbReference type="ARBA" id="ARBA00023034"/>
    </source>
</evidence>
<evidence type="ECO:0000313" key="12">
    <source>
        <dbReference type="EMBL" id="PVD21636.1"/>
    </source>
</evidence>
<comment type="similarity">
    <text evidence="2">Belongs to the sulfotransferase 3 family.</text>
</comment>
<dbReference type="GO" id="GO:0004394">
    <property type="term" value="F:heparan sulfate 2-sulfotransferase activity"/>
    <property type="evidence" value="ECO:0007669"/>
    <property type="project" value="UniProtKB-ARBA"/>
</dbReference>
<dbReference type="InterPro" id="IPR007734">
    <property type="entry name" value="Heparan_SO4_2-O-STrfase"/>
</dbReference>
<keyword evidence="4" id="KW-0812">Transmembrane</keyword>
<accession>A0A2T7NKF2</accession>
<dbReference type="PANTHER" id="PTHR12129:SF17">
    <property type="entry name" value="HEPARAN SULFATE 2-O-SULFOTRANSFERASE 1"/>
    <property type="match status" value="1"/>
</dbReference>
<keyword evidence="3" id="KW-0808">Transferase</keyword>
<evidence type="ECO:0000256" key="4">
    <source>
        <dbReference type="ARBA" id="ARBA00022692"/>
    </source>
</evidence>
<feature type="region of interest" description="Disordered" evidence="11">
    <location>
        <begin position="1"/>
        <end position="277"/>
    </location>
</feature>
<keyword evidence="13" id="KW-1185">Reference proteome</keyword>
<dbReference type="AlphaFoldDB" id="A0A2T7NKF2"/>
<name>A0A2T7NKF2_POMCA</name>
<dbReference type="Proteomes" id="UP000245119">
    <property type="component" value="Linkage Group LG11"/>
</dbReference>
<dbReference type="STRING" id="400727.A0A2T7NKF2"/>
<evidence type="ECO:0000313" key="13">
    <source>
        <dbReference type="Proteomes" id="UP000245119"/>
    </source>
</evidence>
<dbReference type="InterPro" id="IPR005331">
    <property type="entry name" value="Sulfotransferase"/>
</dbReference>
<dbReference type="PANTHER" id="PTHR12129">
    <property type="entry name" value="HEPARAN SULFATE 2-O-SULFOTRANSFERASE"/>
    <property type="match status" value="1"/>
</dbReference>
<keyword evidence="10" id="KW-0325">Glycoprotein</keyword>
<dbReference type="Pfam" id="PF03567">
    <property type="entry name" value="Sulfotransfer_2"/>
    <property type="match status" value="1"/>
</dbReference>
<feature type="compositionally biased region" description="Polar residues" evidence="11">
    <location>
        <begin position="1"/>
        <end position="12"/>
    </location>
</feature>
<dbReference type="FunFam" id="3.40.50.300:FF:001418">
    <property type="entry name" value="Heparan sulfate 2-o-sulfotransferase"/>
    <property type="match status" value="1"/>
</dbReference>
<dbReference type="Gene3D" id="3.40.50.300">
    <property type="entry name" value="P-loop containing nucleotide triphosphate hydrolases"/>
    <property type="match status" value="1"/>
</dbReference>
<reference evidence="12 13" key="1">
    <citation type="submission" date="2018-04" db="EMBL/GenBank/DDBJ databases">
        <title>The genome of golden apple snail Pomacea canaliculata provides insight into stress tolerance and invasive adaptation.</title>
        <authorList>
            <person name="Liu C."/>
            <person name="Liu B."/>
            <person name="Ren Y."/>
            <person name="Zhang Y."/>
            <person name="Wang H."/>
            <person name="Li S."/>
            <person name="Jiang F."/>
            <person name="Yin L."/>
            <person name="Zhang G."/>
            <person name="Qian W."/>
            <person name="Fan W."/>
        </authorList>
    </citation>
    <scope>NUCLEOTIDE SEQUENCE [LARGE SCALE GENOMIC DNA]</scope>
    <source>
        <strain evidence="12">SZHN2017</strain>
        <tissue evidence="12">Muscle</tissue>
    </source>
</reference>
<comment type="caution">
    <text evidence="12">The sequence shown here is derived from an EMBL/GenBank/DDBJ whole genome shotgun (WGS) entry which is preliminary data.</text>
</comment>
<evidence type="ECO:0000256" key="8">
    <source>
        <dbReference type="ARBA" id="ARBA00023136"/>
    </source>
</evidence>
<keyword evidence="9" id="KW-1015">Disulfide bond</keyword>
<dbReference type="OrthoDB" id="10019582at2759"/>
<evidence type="ECO:0000256" key="11">
    <source>
        <dbReference type="SAM" id="MobiDB-lite"/>
    </source>
</evidence>
<dbReference type="InterPro" id="IPR027417">
    <property type="entry name" value="P-loop_NTPase"/>
</dbReference>
<evidence type="ECO:0000256" key="10">
    <source>
        <dbReference type="ARBA" id="ARBA00023180"/>
    </source>
</evidence>
<feature type="compositionally biased region" description="Basic residues" evidence="11">
    <location>
        <begin position="159"/>
        <end position="229"/>
    </location>
</feature>
<dbReference type="GO" id="GO:0000139">
    <property type="term" value="C:Golgi membrane"/>
    <property type="evidence" value="ECO:0007669"/>
    <property type="project" value="UniProtKB-SubCell"/>
</dbReference>
<gene>
    <name evidence="12" type="ORF">C0Q70_17435</name>
</gene>
<organism evidence="12 13">
    <name type="scientific">Pomacea canaliculata</name>
    <name type="common">Golden apple snail</name>
    <dbReference type="NCBI Taxonomy" id="400727"/>
    <lineage>
        <taxon>Eukaryota</taxon>
        <taxon>Metazoa</taxon>
        <taxon>Spiralia</taxon>
        <taxon>Lophotrochozoa</taxon>
        <taxon>Mollusca</taxon>
        <taxon>Gastropoda</taxon>
        <taxon>Caenogastropoda</taxon>
        <taxon>Architaenioglossa</taxon>
        <taxon>Ampullarioidea</taxon>
        <taxon>Ampullariidae</taxon>
        <taxon>Pomacea</taxon>
    </lineage>
</organism>
<evidence type="ECO:0000256" key="3">
    <source>
        <dbReference type="ARBA" id="ARBA00022679"/>
    </source>
</evidence>
<keyword evidence="7" id="KW-0333">Golgi apparatus</keyword>
<feature type="compositionally biased region" description="Polar residues" evidence="11">
    <location>
        <begin position="243"/>
        <end position="261"/>
    </location>
</feature>
<dbReference type="GO" id="GO:0009101">
    <property type="term" value="P:glycoprotein biosynthetic process"/>
    <property type="evidence" value="ECO:0007669"/>
    <property type="project" value="UniProtKB-ARBA"/>
</dbReference>
<evidence type="ECO:0000256" key="5">
    <source>
        <dbReference type="ARBA" id="ARBA00022968"/>
    </source>
</evidence>
<evidence type="ECO:0000256" key="2">
    <source>
        <dbReference type="ARBA" id="ARBA00010569"/>
    </source>
</evidence>
<evidence type="ECO:0000256" key="9">
    <source>
        <dbReference type="ARBA" id="ARBA00023157"/>
    </source>
</evidence>
<sequence>MPRGKPTQNGTRRMTGGEPSQHGTRSMTGGEPSQHGTRRMTGGEPSQHGTRRMTGGEPSQHGTRRMTGGEPSQHGTRRMTGGEPSQHGTRRMTGGEPSQHGTRRMTGGEPSQHGTRRMTGGEPSQHGTRSMTGGEPSQHGTRRMIGGETSQNKILQRGGRSRSRRRTKSRSGRSRSRRRTMSRSGRSRSRRRTMSRSGRSRSRRRTMSRSGRNRSRRRTVSRSRSRSRSRSVSISERSHSGSITMEKSGLSQSCQRITTQPAPSPSVKDIATPEPSLSKSSILITPANTSPPGASVDLPPLPKKTKMTVAKLQHDKLYMTRRQLAAADDLDGVDFGDDDTVVIYNRIPKTGSTTLAGIMYALCFVNKYFVIHVGMMDRAKTIALSDQMKFMQNITNWQEKKPALYHGHMAFIDYTKFGVKKKPIYINIIRNPLDRLVSFYYFTRYGDDIRPSKERMKERTRETFDECVQRRGEDCDPVNLWLQIPYFCGHVAECWIPGNEWALKRAKQNVLQRYLVVGATEEMEDFVLVLEVLLPRFFKADQKFTKVVS</sequence>
<evidence type="ECO:0008006" key="14">
    <source>
        <dbReference type="Google" id="ProtNLM"/>
    </source>
</evidence>